<dbReference type="Proteomes" id="UP000587527">
    <property type="component" value="Unassembled WGS sequence"/>
</dbReference>
<dbReference type="RefSeq" id="WP_184834441.1">
    <property type="nucleotide sequence ID" value="NZ_JACHMN010000002.1"/>
</dbReference>
<dbReference type="GO" id="GO:0016491">
    <property type="term" value="F:oxidoreductase activity"/>
    <property type="evidence" value="ECO:0007669"/>
    <property type="project" value="InterPro"/>
</dbReference>
<dbReference type="PANTHER" id="PTHR44154">
    <property type="entry name" value="QUINONE OXIDOREDUCTASE"/>
    <property type="match status" value="1"/>
</dbReference>
<gene>
    <name evidence="3" type="ORF">F4553_001853</name>
</gene>
<dbReference type="InterPro" id="IPR013154">
    <property type="entry name" value="ADH-like_N"/>
</dbReference>
<feature type="domain" description="Enoyl reductase (ER)" evidence="2">
    <location>
        <begin position="10"/>
        <end position="297"/>
    </location>
</feature>
<evidence type="ECO:0000259" key="2">
    <source>
        <dbReference type="SMART" id="SM00829"/>
    </source>
</evidence>
<keyword evidence="4" id="KW-1185">Reference proteome</keyword>
<dbReference type="InterPro" id="IPR020843">
    <property type="entry name" value="ER"/>
</dbReference>
<dbReference type="Gene3D" id="3.40.50.720">
    <property type="entry name" value="NAD(P)-binding Rossmann-like Domain"/>
    <property type="match status" value="1"/>
</dbReference>
<dbReference type="SMART" id="SM00829">
    <property type="entry name" value="PKS_ER"/>
    <property type="match status" value="1"/>
</dbReference>
<reference evidence="3 4" key="1">
    <citation type="submission" date="2020-08" db="EMBL/GenBank/DDBJ databases">
        <title>Sequencing the genomes of 1000 actinobacteria strains.</title>
        <authorList>
            <person name="Klenk H.-P."/>
        </authorList>
    </citation>
    <scope>NUCLEOTIDE SEQUENCE [LARGE SCALE GENOMIC DNA]</scope>
    <source>
        <strain evidence="3 4">DSM 45362</strain>
    </source>
</reference>
<protein>
    <submittedName>
        <fullName evidence="3">NADPH:quinone reductase-like Zn-dependent oxidoreductase</fullName>
    </submittedName>
</protein>
<dbReference type="Gene3D" id="3.90.180.10">
    <property type="entry name" value="Medium-chain alcohol dehydrogenases, catalytic domain"/>
    <property type="match status" value="1"/>
</dbReference>
<dbReference type="Pfam" id="PF08240">
    <property type="entry name" value="ADH_N"/>
    <property type="match status" value="1"/>
</dbReference>
<dbReference type="PANTHER" id="PTHR44154:SF1">
    <property type="entry name" value="QUINONE OXIDOREDUCTASE"/>
    <property type="match status" value="1"/>
</dbReference>
<dbReference type="InterPro" id="IPR036291">
    <property type="entry name" value="NAD(P)-bd_dom_sf"/>
</dbReference>
<evidence type="ECO:0000313" key="4">
    <source>
        <dbReference type="Proteomes" id="UP000587527"/>
    </source>
</evidence>
<comment type="caution">
    <text evidence="3">The sequence shown here is derived from an EMBL/GenBank/DDBJ whole genome shotgun (WGS) entry which is preliminary data.</text>
</comment>
<dbReference type="CDD" id="cd05289">
    <property type="entry name" value="MDR_like_2"/>
    <property type="match status" value="1"/>
</dbReference>
<evidence type="ECO:0000256" key="1">
    <source>
        <dbReference type="ARBA" id="ARBA00022857"/>
    </source>
</evidence>
<keyword evidence="1" id="KW-0521">NADP</keyword>
<dbReference type="SUPFAM" id="SSF50129">
    <property type="entry name" value="GroES-like"/>
    <property type="match status" value="1"/>
</dbReference>
<dbReference type="Pfam" id="PF13602">
    <property type="entry name" value="ADH_zinc_N_2"/>
    <property type="match status" value="1"/>
</dbReference>
<dbReference type="EMBL" id="JACHMN010000002">
    <property type="protein sequence ID" value="MBB5868474.1"/>
    <property type="molecule type" value="Genomic_DNA"/>
</dbReference>
<name>A0A841BJN8_9ACTN</name>
<dbReference type="InterPro" id="IPR051603">
    <property type="entry name" value="Zinc-ADH_QOR/CCCR"/>
</dbReference>
<proteinExistence type="predicted"/>
<sequence>MRAALFRRFGGPEVLEIVDLPDPHPGPGQVRIAVHAAGVNPSDWKKRRGLMDSGLPQTLGYEAAGVVDELGAGVTDTSVGERVFGLSAEGAAQAELAVLSFYAPIPPSLDFAGAAALPAAVETATRALDQLGVAGGGTVLINGASGSVGSAAVQLAVARGARVIGTAGPANHDYLRSLGAEPVAYGEGLVERVRALAPDGVDAALDVAGSGVLPELIGLAGSREHVVTIADFVGAHEHGVRFSSGDAGRAVYALGEIGELVEAGRFALPVAQTFPLAEVAQAHRVGEDGHVRGKLVLLMDSAMPGTPGRAGSPGQRV</sequence>
<organism evidence="3 4">
    <name type="scientific">Allocatelliglobosispora scoriae</name>
    <dbReference type="NCBI Taxonomy" id="643052"/>
    <lineage>
        <taxon>Bacteria</taxon>
        <taxon>Bacillati</taxon>
        <taxon>Actinomycetota</taxon>
        <taxon>Actinomycetes</taxon>
        <taxon>Micromonosporales</taxon>
        <taxon>Micromonosporaceae</taxon>
        <taxon>Allocatelliglobosispora</taxon>
    </lineage>
</organism>
<evidence type="ECO:0000313" key="3">
    <source>
        <dbReference type="EMBL" id="MBB5868474.1"/>
    </source>
</evidence>
<dbReference type="InterPro" id="IPR011032">
    <property type="entry name" value="GroES-like_sf"/>
</dbReference>
<dbReference type="AlphaFoldDB" id="A0A841BJN8"/>
<dbReference type="SUPFAM" id="SSF51735">
    <property type="entry name" value="NAD(P)-binding Rossmann-fold domains"/>
    <property type="match status" value="1"/>
</dbReference>
<accession>A0A841BJN8</accession>